<dbReference type="InterPro" id="IPR006115">
    <property type="entry name" value="6PGDH_NADP-bd"/>
</dbReference>
<evidence type="ECO:0000259" key="1">
    <source>
        <dbReference type="Pfam" id="PF03446"/>
    </source>
</evidence>
<organism evidence="2 3">
    <name type="scientific">Pseudonocardia ammonioxydans</name>
    <dbReference type="NCBI Taxonomy" id="260086"/>
    <lineage>
        <taxon>Bacteria</taxon>
        <taxon>Bacillati</taxon>
        <taxon>Actinomycetota</taxon>
        <taxon>Actinomycetes</taxon>
        <taxon>Pseudonocardiales</taxon>
        <taxon>Pseudonocardiaceae</taxon>
        <taxon>Pseudonocardia</taxon>
    </lineage>
</organism>
<keyword evidence="3" id="KW-1185">Reference proteome</keyword>
<dbReference type="GO" id="GO:0050661">
    <property type="term" value="F:NADP binding"/>
    <property type="evidence" value="ECO:0007669"/>
    <property type="project" value="InterPro"/>
</dbReference>
<dbReference type="InterPro" id="IPR036291">
    <property type="entry name" value="NAD(P)-bd_dom_sf"/>
</dbReference>
<proteinExistence type="predicted"/>
<dbReference type="EMBL" id="FOUY01000003">
    <property type="protein sequence ID" value="SFM81799.1"/>
    <property type="molecule type" value="Genomic_DNA"/>
</dbReference>
<accession>A0A1I4TYS0</accession>
<protein>
    <recommendedName>
        <fullName evidence="1">6-phosphogluconate dehydrogenase NADP-binding domain-containing protein</fullName>
    </recommendedName>
</protein>
<dbReference type="Proteomes" id="UP000199614">
    <property type="component" value="Unassembled WGS sequence"/>
</dbReference>
<dbReference type="STRING" id="260086.SAMN05216207_100381"/>
<dbReference type="SUPFAM" id="SSF51735">
    <property type="entry name" value="NAD(P)-binding Rossmann-fold domains"/>
    <property type="match status" value="1"/>
</dbReference>
<feature type="domain" description="6-phosphogluconate dehydrogenase NADP-binding" evidence="1">
    <location>
        <begin position="15"/>
        <end position="135"/>
    </location>
</feature>
<dbReference type="Pfam" id="PF03446">
    <property type="entry name" value="NAD_binding_2"/>
    <property type="match status" value="1"/>
</dbReference>
<dbReference type="AlphaFoldDB" id="A0A1I4TYS0"/>
<sequence length="189" mass="18643">MDALPPRPVVGILHPGVMGAALGSALKARAGAVIWADAGRTHATAKRAELADLIAVPDVAALAARSDVIVAVCPPAAALQVAAQVAAGLEGRADRPLYVEANTIDPGTVREIAAVLAGRATVCDAAVHGPPAWERGSTVLWLAGPGADAVAGLFGDSPFDARVRGTAVGDIGTAVGDIGTAGGTLTGPR</sequence>
<evidence type="ECO:0000313" key="2">
    <source>
        <dbReference type="EMBL" id="SFM81799.1"/>
    </source>
</evidence>
<reference evidence="2 3" key="1">
    <citation type="submission" date="2016-10" db="EMBL/GenBank/DDBJ databases">
        <authorList>
            <person name="de Groot N.N."/>
        </authorList>
    </citation>
    <scope>NUCLEOTIDE SEQUENCE [LARGE SCALE GENOMIC DNA]</scope>
    <source>
        <strain evidence="2 3">CGMCC 4.1877</strain>
    </source>
</reference>
<name>A0A1I4TYS0_PSUAM</name>
<evidence type="ECO:0000313" key="3">
    <source>
        <dbReference type="Proteomes" id="UP000199614"/>
    </source>
</evidence>
<dbReference type="Gene3D" id="3.40.50.720">
    <property type="entry name" value="NAD(P)-binding Rossmann-like Domain"/>
    <property type="match status" value="1"/>
</dbReference>
<gene>
    <name evidence="2" type="ORF">SAMN05216207_100381</name>
</gene>
<dbReference type="RefSeq" id="WP_177238265.1">
    <property type="nucleotide sequence ID" value="NZ_FOUY01000003.1"/>
</dbReference>